<dbReference type="AlphaFoldDB" id="W7T231"/>
<evidence type="ECO:0000313" key="3">
    <source>
        <dbReference type="Proteomes" id="UP000019335"/>
    </source>
</evidence>
<keyword evidence="3" id="KW-1185">Reference proteome</keyword>
<gene>
    <name evidence="2" type="ORF">Naga_101750g1</name>
</gene>
<accession>W7T231</accession>
<dbReference type="OrthoDB" id="198204at2759"/>
<dbReference type="EMBL" id="AZIL01002784">
    <property type="protein sequence ID" value="EWM20812.1"/>
    <property type="molecule type" value="Genomic_DNA"/>
</dbReference>
<sequence>MYDDAEMQVAPPDETEDTFPTSRSSLLAAEGQYLLSSLYATYRALFRHLPVSVRPAGIDYLERVEGVSSPSLPLSRSGHRERCPALPSLSILRWASRRLRRSIRRCLAHVDDVIDREARGDAVAALTAQVMSVAAMWGGRHDLSPSFPIPLPPLLSILPPFLPPFPPSSLSSLSPALLASGEGK</sequence>
<organism evidence="2 3">
    <name type="scientific">Nannochloropsis gaditana</name>
    <dbReference type="NCBI Taxonomy" id="72520"/>
    <lineage>
        <taxon>Eukaryota</taxon>
        <taxon>Sar</taxon>
        <taxon>Stramenopiles</taxon>
        <taxon>Ochrophyta</taxon>
        <taxon>Eustigmatophyceae</taxon>
        <taxon>Eustigmatales</taxon>
        <taxon>Monodopsidaceae</taxon>
        <taxon>Nannochloropsis</taxon>
    </lineage>
</organism>
<protein>
    <submittedName>
        <fullName evidence="2">Uncharacterized protein</fullName>
    </submittedName>
</protein>
<feature type="region of interest" description="Disordered" evidence="1">
    <location>
        <begin position="1"/>
        <end position="22"/>
    </location>
</feature>
<proteinExistence type="predicted"/>
<comment type="caution">
    <text evidence="2">The sequence shown here is derived from an EMBL/GenBank/DDBJ whole genome shotgun (WGS) entry which is preliminary data.</text>
</comment>
<reference evidence="2 3" key="1">
    <citation type="journal article" date="2014" name="Mol. Plant">
        <title>Chromosome Scale Genome Assembly and Transcriptome Profiling of Nannochloropsis gaditana in Nitrogen Depletion.</title>
        <authorList>
            <person name="Corteggiani Carpinelli E."/>
            <person name="Telatin A."/>
            <person name="Vitulo N."/>
            <person name="Forcato C."/>
            <person name="D'Angelo M."/>
            <person name="Schiavon R."/>
            <person name="Vezzi A."/>
            <person name="Giacometti G.M."/>
            <person name="Morosinotto T."/>
            <person name="Valle G."/>
        </authorList>
    </citation>
    <scope>NUCLEOTIDE SEQUENCE [LARGE SCALE GENOMIC DNA]</scope>
    <source>
        <strain evidence="2 3">B-31</strain>
    </source>
</reference>
<name>W7T231_9STRA</name>
<evidence type="ECO:0000313" key="2">
    <source>
        <dbReference type="EMBL" id="EWM20812.1"/>
    </source>
</evidence>
<dbReference type="Proteomes" id="UP000019335">
    <property type="component" value="Unassembled WGS sequence"/>
</dbReference>
<evidence type="ECO:0000256" key="1">
    <source>
        <dbReference type="SAM" id="MobiDB-lite"/>
    </source>
</evidence>